<dbReference type="RefSeq" id="WP_336435707.1">
    <property type="nucleotide sequence ID" value="NZ_JBAWKS010000001.1"/>
</dbReference>
<sequence>MRLKLLGLTAIFSLLSACSTTEKTPVVETVKAKPAVEVDLSAQDLYQKALSKRDFDKIQLLYTARDRAIEEQNWQLVITICEQLIESGGPDSVRNQLYIALAYTQQKDYHTALETLESLNAKLTSPMHFFLHQEIYGNIYSAQALPHQAAPYLIRASETANKHDFKADKVNKALWQVLNQLSIKQLEALNSGSSIQRGWVSLALYTQLYIGDATSLQAALNKWNYAYSNHPASFALPDNMQQIIDVQPINVNRIAIILPSNQSKQKALSQSLKAGILAASEKHPDRELHFINSALNAEQIAEQLNELAPDFVIGPLLKENIDKLQQAGTLDAYPTMYLNTTPQALESIDHFAFALNPEHEVTQAVYHFVNKEFKKPLVIAPGNRLGKRLANHFTNQWLEFSDNEPEVGFYANKRDMQKLVQELLEVDKSKKRIREISLMFRGKLHEETRSRRDIDAIYIIADAAQTRLLKPSFDVNISTFAKRIPIFASSRSHDIKSDKTDKKDLAGLYFSEIPWMLPLTGEQQSLRSEFDQIWPEHTTLEQQLFAMGFDAVKLIPQLRQLQMVPGKTLTGLTGDLTVNQDGDIERALKWAQYREKQIVTLDIKSQKPTPLFIKNHQQETQEAAL</sequence>
<dbReference type="InterPro" id="IPR007443">
    <property type="entry name" value="LpoA"/>
</dbReference>
<keyword evidence="1" id="KW-0472">Membrane</keyword>
<keyword evidence="4" id="KW-1185">Reference proteome</keyword>
<dbReference type="EMBL" id="JBAWKS010000001">
    <property type="protein sequence ID" value="MEI4550551.1"/>
    <property type="molecule type" value="Genomic_DNA"/>
</dbReference>
<dbReference type="Gene3D" id="1.25.40.650">
    <property type="match status" value="1"/>
</dbReference>
<name>A0ABU8EUK2_9GAMM</name>
<reference evidence="3 4" key="1">
    <citation type="submission" date="2023-12" db="EMBL/GenBank/DDBJ databases">
        <title>Friends and Foes: Symbiotic and Algicidal bacterial influence on Karenia brevis blooms.</title>
        <authorList>
            <person name="Fei C."/>
            <person name="Mohamed A.R."/>
            <person name="Booker A."/>
            <person name="Arshad M."/>
            <person name="Klass S."/>
            <person name="Ahn S."/>
            <person name="Gilbert P.M."/>
            <person name="Heil C.A."/>
            <person name="Martinez J.M."/>
            <person name="Amin S.A."/>
        </authorList>
    </citation>
    <scope>NUCLEOTIDE SEQUENCE [LARGE SCALE GENOMIC DNA]</scope>
    <source>
        <strain evidence="3 4">CE15</strain>
    </source>
</reference>
<keyword evidence="2" id="KW-0732">Signal</keyword>
<dbReference type="PROSITE" id="PS51257">
    <property type="entry name" value="PROKAR_LIPOPROTEIN"/>
    <property type="match status" value="1"/>
</dbReference>
<gene>
    <name evidence="3" type="ORF">WAE96_12855</name>
</gene>
<evidence type="ECO:0000313" key="3">
    <source>
        <dbReference type="EMBL" id="MEI4550551.1"/>
    </source>
</evidence>
<proteinExistence type="predicted"/>
<organism evidence="3 4">
    <name type="scientific">Pseudoalteromonas spongiae</name>
    <dbReference type="NCBI Taxonomy" id="298657"/>
    <lineage>
        <taxon>Bacteria</taxon>
        <taxon>Pseudomonadati</taxon>
        <taxon>Pseudomonadota</taxon>
        <taxon>Gammaproteobacteria</taxon>
        <taxon>Alteromonadales</taxon>
        <taxon>Pseudoalteromonadaceae</taxon>
        <taxon>Pseudoalteromonas</taxon>
    </lineage>
</organism>
<evidence type="ECO:0000313" key="4">
    <source>
        <dbReference type="Proteomes" id="UP001382455"/>
    </source>
</evidence>
<dbReference type="PANTHER" id="PTHR38038:SF1">
    <property type="entry name" value="PENICILLIN-BINDING PROTEIN ACTIVATOR LPOA"/>
    <property type="match status" value="1"/>
</dbReference>
<feature type="signal peptide" evidence="2">
    <location>
        <begin position="1"/>
        <end position="19"/>
    </location>
</feature>
<protein>
    <submittedName>
        <fullName evidence="3">Penicillin-binding protein activator</fullName>
    </submittedName>
</protein>
<dbReference type="Pfam" id="PF04348">
    <property type="entry name" value="LppC"/>
    <property type="match status" value="1"/>
</dbReference>
<accession>A0ABU8EUK2</accession>
<dbReference type="Proteomes" id="UP001382455">
    <property type="component" value="Unassembled WGS sequence"/>
</dbReference>
<dbReference type="InterPro" id="IPR028082">
    <property type="entry name" value="Peripla_BP_I"/>
</dbReference>
<feature type="chain" id="PRO_5046906443" evidence="2">
    <location>
        <begin position="20"/>
        <end position="625"/>
    </location>
</feature>
<dbReference type="SUPFAM" id="SSF53822">
    <property type="entry name" value="Periplasmic binding protein-like I"/>
    <property type="match status" value="1"/>
</dbReference>
<dbReference type="PANTHER" id="PTHR38038">
    <property type="entry name" value="PENICILLIN-BINDING PROTEIN ACTIVATOR LPOA"/>
    <property type="match status" value="1"/>
</dbReference>
<evidence type="ECO:0000256" key="1">
    <source>
        <dbReference type="ARBA" id="ARBA00023136"/>
    </source>
</evidence>
<comment type="caution">
    <text evidence="3">The sequence shown here is derived from an EMBL/GenBank/DDBJ whole genome shotgun (WGS) entry which is preliminary data.</text>
</comment>
<dbReference type="CDD" id="cd06339">
    <property type="entry name" value="PBP1_YraM_LppC_lipoprotein-like"/>
    <property type="match status" value="1"/>
</dbReference>
<evidence type="ECO:0000256" key="2">
    <source>
        <dbReference type="SAM" id="SignalP"/>
    </source>
</evidence>
<dbReference type="Gene3D" id="3.40.50.2300">
    <property type="match status" value="2"/>
</dbReference>